<dbReference type="AlphaFoldDB" id="A0A923RH39"/>
<dbReference type="InterPro" id="IPR036244">
    <property type="entry name" value="TipA-like_antibiotic-bd"/>
</dbReference>
<evidence type="ECO:0000256" key="3">
    <source>
        <dbReference type="ARBA" id="ARBA00023159"/>
    </source>
</evidence>
<reference evidence="6" key="1">
    <citation type="submission" date="2020-08" db="EMBL/GenBank/DDBJ databases">
        <title>Genome public.</title>
        <authorList>
            <person name="Liu C."/>
            <person name="Sun Q."/>
        </authorList>
    </citation>
    <scope>NUCLEOTIDE SEQUENCE</scope>
    <source>
        <strain evidence="6">BX8</strain>
    </source>
</reference>
<protein>
    <submittedName>
        <fullName evidence="6">MerR family transcriptional regulator</fullName>
    </submittedName>
</protein>
<evidence type="ECO:0000256" key="2">
    <source>
        <dbReference type="ARBA" id="ARBA00023125"/>
    </source>
</evidence>
<dbReference type="PANTHER" id="PTHR30204:SF90">
    <property type="entry name" value="HTH-TYPE TRANSCRIPTIONAL ACTIVATOR MTA"/>
    <property type="match status" value="1"/>
</dbReference>
<dbReference type="Pfam" id="PF13411">
    <property type="entry name" value="MerR_1"/>
    <property type="match status" value="1"/>
</dbReference>
<dbReference type="InterPro" id="IPR009061">
    <property type="entry name" value="DNA-bd_dom_put_sf"/>
</dbReference>
<dbReference type="Gene3D" id="1.10.1660.10">
    <property type="match status" value="1"/>
</dbReference>
<sequence length="257" mass="28919">MKNDREYTVKALAQLAGVSSRTLRYYDRIGLLHPARTSASGYRLYGAAEVDRLQQILFYRELELPLAQIRAILSSPDFDRRAALDRHLTALESRRARLDRLIETARATLAADKEGVPMTDKEKFEGFKQEQLARNEAAYGEEVRQRWGDEAMDASNRRFAGLSQKQYDAMQALAEEILSRLDAAVAAGADPAGEEGRAIARLHREWLGYTWPSYSAPAHLGLVQMYVADERFTAYYDARRPGCAAFLRDAVTALLQG</sequence>
<dbReference type="SMART" id="SM00422">
    <property type="entry name" value="HTH_MERR"/>
    <property type="match status" value="1"/>
</dbReference>
<dbReference type="EMBL" id="JACONZ010000005">
    <property type="protein sequence ID" value="MBC5582288.1"/>
    <property type="molecule type" value="Genomic_DNA"/>
</dbReference>
<keyword evidence="1" id="KW-0805">Transcription regulation</keyword>
<dbReference type="Pfam" id="PF07739">
    <property type="entry name" value="TipAS"/>
    <property type="match status" value="1"/>
</dbReference>
<dbReference type="InterPro" id="IPR000551">
    <property type="entry name" value="MerR-type_HTH_dom"/>
</dbReference>
<comment type="caution">
    <text evidence="6">The sequence shown here is derived from an EMBL/GenBank/DDBJ whole genome shotgun (WGS) entry which is preliminary data.</text>
</comment>
<dbReference type="Proteomes" id="UP000659630">
    <property type="component" value="Unassembled WGS sequence"/>
</dbReference>
<name>A0A923RH39_9FIRM</name>
<dbReference type="CDD" id="cd01106">
    <property type="entry name" value="HTH_TipAL-Mta"/>
    <property type="match status" value="1"/>
</dbReference>
<evidence type="ECO:0000313" key="7">
    <source>
        <dbReference type="Proteomes" id="UP000659630"/>
    </source>
</evidence>
<dbReference type="GO" id="GO:0003700">
    <property type="term" value="F:DNA-binding transcription factor activity"/>
    <property type="evidence" value="ECO:0007669"/>
    <property type="project" value="InterPro"/>
</dbReference>
<keyword evidence="4" id="KW-0804">Transcription</keyword>
<dbReference type="RefSeq" id="WP_186888653.1">
    <property type="nucleotide sequence ID" value="NZ_JACONZ010000005.1"/>
</dbReference>
<dbReference type="InterPro" id="IPR047057">
    <property type="entry name" value="MerR_fam"/>
</dbReference>
<dbReference type="PRINTS" id="PR00040">
    <property type="entry name" value="HTHMERR"/>
</dbReference>
<evidence type="ECO:0000256" key="1">
    <source>
        <dbReference type="ARBA" id="ARBA00023015"/>
    </source>
</evidence>
<organism evidence="6 7">
    <name type="scientific">Anaerofilum hominis</name>
    <dbReference type="NCBI Taxonomy" id="2763016"/>
    <lineage>
        <taxon>Bacteria</taxon>
        <taxon>Bacillati</taxon>
        <taxon>Bacillota</taxon>
        <taxon>Clostridia</taxon>
        <taxon>Eubacteriales</taxon>
        <taxon>Oscillospiraceae</taxon>
        <taxon>Anaerofilum</taxon>
    </lineage>
</organism>
<dbReference type="SUPFAM" id="SSF46955">
    <property type="entry name" value="Putative DNA-binding domain"/>
    <property type="match status" value="1"/>
</dbReference>
<dbReference type="Gene3D" id="1.10.490.50">
    <property type="entry name" value="Antibiotic binding domain of TipA-like multidrug resistance regulators"/>
    <property type="match status" value="1"/>
</dbReference>
<feature type="domain" description="HTH merR-type" evidence="5">
    <location>
        <begin position="6"/>
        <end position="75"/>
    </location>
</feature>
<keyword evidence="3" id="KW-0010">Activator</keyword>
<dbReference type="PROSITE" id="PS50937">
    <property type="entry name" value="HTH_MERR_2"/>
    <property type="match status" value="1"/>
</dbReference>
<dbReference type="PANTHER" id="PTHR30204">
    <property type="entry name" value="REDOX-CYCLING DRUG-SENSING TRANSCRIPTIONAL ACTIVATOR SOXR"/>
    <property type="match status" value="1"/>
</dbReference>
<evidence type="ECO:0000313" key="6">
    <source>
        <dbReference type="EMBL" id="MBC5582288.1"/>
    </source>
</evidence>
<accession>A0A923RH39</accession>
<proteinExistence type="predicted"/>
<dbReference type="SUPFAM" id="SSF89082">
    <property type="entry name" value="Antibiotic binding domain of TipA-like multidrug resistance regulators"/>
    <property type="match status" value="1"/>
</dbReference>
<dbReference type="GO" id="GO:0003677">
    <property type="term" value="F:DNA binding"/>
    <property type="evidence" value="ECO:0007669"/>
    <property type="project" value="UniProtKB-KW"/>
</dbReference>
<gene>
    <name evidence="6" type="ORF">H8S23_12295</name>
</gene>
<evidence type="ECO:0000259" key="5">
    <source>
        <dbReference type="PROSITE" id="PS50937"/>
    </source>
</evidence>
<keyword evidence="2" id="KW-0238">DNA-binding</keyword>
<evidence type="ECO:0000256" key="4">
    <source>
        <dbReference type="ARBA" id="ARBA00023163"/>
    </source>
</evidence>
<keyword evidence="7" id="KW-1185">Reference proteome</keyword>
<dbReference type="InterPro" id="IPR012925">
    <property type="entry name" value="TipAS_dom"/>
</dbReference>